<accession>A0A0C3ANA5</accession>
<reference evidence="2" key="2">
    <citation type="submission" date="2015-01" db="EMBL/GenBank/DDBJ databases">
        <title>Evolutionary Origins and Diversification of the Mycorrhizal Mutualists.</title>
        <authorList>
            <consortium name="DOE Joint Genome Institute"/>
            <consortium name="Mycorrhizal Genomics Consortium"/>
            <person name="Kohler A."/>
            <person name="Kuo A."/>
            <person name="Nagy L.G."/>
            <person name="Floudas D."/>
            <person name="Copeland A."/>
            <person name="Barry K.W."/>
            <person name="Cichocki N."/>
            <person name="Veneault-Fourrey C."/>
            <person name="LaButti K."/>
            <person name="Lindquist E.A."/>
            <person name="Lipzen A."/>
            <person name="Lundell T."/>
            <person name="Morin E."/>
            <person name="Murat C."/>
            <person name="Riley R."/>
            <person name="Ohm R."/>
            <person name="Sun H."/>
            <person name="Tunlid A."/>
            <person name="Henrissat B."/>
            <person name="Grigoriev I.V."/>
            <person name="Hibbett D.S."/>
            <person name="Martin F."/>
        </authorList>
    </citation>
    <scope>NUCLEOTIDE SEQUENCE [LARGE SCALE GENOMIC DNA]</scope>
    <source>
        <strain evidence="2">MAFF 305830</strain>
    </source>
</reference>
<protein>
    <submittedName>
        <fullName evidence="1">Uncharacterized protein</fullName>
    </submittedName>
</protein>
<proteinExistence type="predicted"/>
<dbReference type="HOGENOM" id="CLU_2575337_0_0_1"/>
<name>A0A0C3ANA5_SERVB</name>
<dbReference type="AlphaFoldDB" id="A0A0C3ANA5"/>
<reference evidence="1 2" key="1">
    <citation type="submission" date="2014-04" db="EMBL/GenBank/DDBJ databases">
        <authorList>
            <consortium name="DOE Joint Genome Institute"/>
            <person name="Kuo A."/>
            <person name="Zuccaro A."/>
            <person name="Kohler A."/>
            <person name="Nagy L.G."/>
            <person name="Floudas D."/>
            <person name="Copeland A."/>
            <person name="Barry K.W."/>
            <person name="Cichocki N."/>
            <person name="Veneault-Fourrey C."/>
            <person name="LaButti K."/>
            <person name="Lindquist E.A."/>
            <person name="Lipzen A."/>
            <person name="Lundell T."/>
            <person name="Morin E."/>
            <person name="Murat C."/>
            <person name="Sun H."/>
            <person name="Tunlid A."/>
            <person name="Henrissat B."/>
            <person name="Grigoriev I.V."/>
            <person name="Hibbett D.S."/>
            <person name="Martin F."/>
            <person name="Nordberg H.P."/>
            <person name="Cantor M.N."/>
            <person name="Hua S.X."/>
        </authorList>
    </citation>
    <scope>NUCLEOTIDE SEQUENCE [LARGE SCALE GENOMIC DNA]</scope>
    <source>
        <strain evidence="1 2">MAFF 305830</strain>
    </source>
</reference>
<evidence type="ECO:0000313" key="1">
    <source>
        <dbReference type="EMBL" id="KIM20741.1"/>
    </source>
</evidence>
<dbReference type="EMBL" id="KN824410">
    <property type="protein sequence ID" value="KIM20741.1"/>
    <property type="molecule type" value="Genomic_DNA"/>
</dbReference>
<keyword evidence="2" id="KW-1185">Reference proteome</keyword>
<organism evidence="1 2">
    <name type="scientific">Serendipita vermifera MAFF 305830</name>
    <dbReference type="NCBI Taxonomy" id="933852"/>
    <lineage>
        <taxon>Eukaryota</taxon>
        <taxon>Fungi</taxon>
        <taxon>Dikarya</taxon>
        <taxon>Basidiomycota</taxon>
        <taxon>Agaricomycotina</taxon>
        <taxon>Agaricomycetes</taxon>
        <taxon>Sebacinales</taxon>
        <taxon>Serendipitaceae</taxon>
        <taxon>Serendipita</taxon>
    </lineage>
</organism>
<dbReference type="Proteomes" id="UP000054097">
    <property type="component" value="Unassembled WGS sequence"/>
</dbReference>
<sequence>MFFQAALTSPFVDLVSQDNALASLQLSLACQVSINNLPSSALHDGTRAIFSPPPPYFARTRALGAYYYISFQIGTASYSIP</sequence>
<evidence type="ECO:0000313" key="2">
    <source>
        <dbReference type="Proteomes" id="UP000054097"/>
    </source>
</evidence>
<gene>
    <name evidence="1" type="ORF">M408DRAFT_333818</name>
</gene>